<feature type="domain" description="PARP-type" evidence="7">
    <location>
        <begin position="18"/>
        <end position="104"/>
    </location>
</feature>
<evidence type="ECO:0000256" key="4">
    <source>
        <dbReference type="ARBA" id="ARBA00022833"/>
    </source>
</evidence>
<accession>A0A2W1H7R9</accession>
<evidence type="ECO:0000313" key="8">
    <source>
        <dbReference type="EMBL" id="KAF7574510.1"/>
    </source>
</evidence>
<reference evidence="9" key="2">
    <citation type="submission" date="2021-05" db="EMBL/GenBank/DDBJ databases">
        <authorList>
            <person name="Moolhuijzen P.M."/>
            <person name="Moffat C.S."/>
        </authorList>
    </citation>
    <scope>NUCLEOTIDE SEQUENCE</scope>
    <source>
        <strain evidence="9">86-124</strain>
    </source>
</reference>
<dbReference type="EMBL" id="NQIK02000002">
    <property type="protein sequence ID" value="KAF7574510.1"/>
    <property type="molecule type" value="Genomic_DNA"/>
</dbReference>
<name>A0A2W1H7R9_9PLEO</name>
<evidence type="ECO:0000313" key="10">
    <source>
        <dbReference type="Proteomes" id="UP000245464"/>
    </source>
</evidence>
<dbReference type="PROSITE" id="PS50064">
    <property type="entry name" value="ZF_PARP_2"/>
    <property type="match status" value="1"/>
</dbReference>
<evidence type="ECO:0000256" key="2">
    <source>
        <dbReference type="ARBA" id="ARBA00022723"/>
    </source>
</evidence>
<dbReference type="GO" id="GO:0005634">
    <property type="term" value="C:nucleus"/>
    <property type="evidence" value="ECO:0007669"/>
    <property type="project" value="UniProtKB-SubCell"/>
</dbReference>
<keyword evidence="2" id="KW-0479">Metal-binding</keyword>
<dbReference type="Proteomes" id="UP000245464">
    <property type="component" value="Chromosome 2"/>
</dbReference>
<dbReference type="InterPro" id="IPR001510">
    <property type="entry name" value="Znf_PARP"/>
</dbReference>
<feature type="compositionally biased region" description="Basic and acidic residues" evidence="6">
    <location>
        <begin position="227"/>
        <end position="237"/>
    </location>
</feature>
<keyword evidence="11" id="KW-1185">Reference proteome</keyword>
<keyword evidence="3" id="KW-0863">Zinc-finger</keyword>
<reference evidence="9" key="3">
    <citation type="journal article" date="2022" name="bioRxiv">
        <title>A global pangenome for the wheat fungal pathogen Pyrenophora tritici-repentis and prediction of effector protein structural homology.</title>
        <authorList>
            <person name="Moolhuijzen P."/>
            <person name="See P.T."/>
            <person name="Shi G."/>
            <person name="Powell H.R."/>
            <person name="Cockram J."/>
            <person name="Jorgensen L.N."/>
            <person name="Benslimane H."/>
            <person name="Strelkov S.E."/>
            <person name="Turner J."/>
            <person name="Liu Z."/>
            <person name="Moffat C.S."/>
        </authorList>
    </citation>
    <scope>NUCLEOTIDE SEQUENCE</scope>
    <source>
        <strain evidence="9">86-124</strain>
    </source>
</reference>
<dbReference type="EMBL" id="NRDI02000002">
    <property type="protein sequence ID" value="KAI1518585.1"/>
    <property type="molecule type" value="Genomic_DNA"/>
</dbReference>
<keyword evidence="4" id="KW-0862">Zinc</keyword>
<dbReference type="OrthoDB" id="429950at2759"/>
<feature type="region of interest" description="Disordered" evidence="6">
    <location>
        <begin position="223"/>
        <end position="376"/>
    </location>
</feature>
<dbReference type="SUPFAM" id="SSF57716">
    <property type="entry name" value="Glucocorticoid receptor-like (DNA-binding domain)"/>
    <property type="match status" value="2"/>
</dbReference>
<dbReference type="Proteomes" id="UP000249757">
    <property type="component" value="Unassembled WGS sequence"/>
</dbReference>
<evidence type="ECO:0000313" key="11">
    <source>
        <dbReference type="Proteomes" id="UP000249757"/>
    </source>
</evidence>
<comment type="caution">
    <text evidence="8">The sequence shown here is derived from an EMBL/GenBank/DDBJ whole genome shotgun (WGS) entry which is preliminary data.</text>
</comment>
<proteinExistence type="predicted"/>
<dbReference type="OMA" id="RWYMAWR"/>
<feature type="compositionally biased region" description="Basic residues" evidence="6">
    <location>
        <begin position="238"/>
        <end position="247"/>
    </location>
</feature>
<dbReference type="Pfam" id="PF00645">
    <property type="entry name" value="zf-PARP"/>
    <property type="match status" value="1"/>
</dbReference>
<dbReference type="InterPro" id="IPR036957">
    <property type="entry name" value="Znf_PARP_sf"/>
</dbReference>
<gene>
    <name evidence="9" type="ORF">Ptr86124_001713</name>
    <name evidence="8" type="ORF">PtrM4_061330</name>
</gene>
<dbReference type="AlphaFoldDB" id="A0A2W1H7R9"/>
<evidence type="ECO:0000313" key="9">
    <source>
        <dbReference type="EMBL" id="KAI1518585.1"/>
    </source>
</evidence>
<reference evidence="8 10" key="1">
    <citation type="journal article" date="2018" name="BMC Genomics">
        <title>Comparative genomics of the wheat fungal pathogen Pyrenophora tritici-repentis reveals chromosomal variations and genome plasticity.</title>
        <authorList>
            <person name="Moolhuijzen P."/>
            <person name="See P.T."/>
            <person name="Hane J.K."/>
            <person name="Shi G."/>
            <person name="Liu Z."/>
            <person name="Oliver R.P."/>
            <person name="Moffat C.S."/>
        </authorList>
    </citation>
    <scope>NUCLEOTIDE SEQUENCE [LARGE SCALE GENOMIC DNA]</scope>
    <source>
        <strain evidence="8">M4</strain>
    </source>
</reference>
<dbReference type="GO" id="GO:0003677">
    <property type="term" value="F:DNA binding"/>
    <property type="evidence" value="ECO:0007669"/>
    <property type="project" value="InterPro"/>
</dbReference>
<feature type="compositionally biased region" description="Basic residues" evidence="6">
    <location>
        <begin position="332"/>
        <end position="342"/>
    </location>
</feature>
<evidence type="ECO:0000256" key="6">
    <source>
        <dbReference type="SAM" id="MobiDB-lite"/>
    </source>
</evidence>
<keyword evidence="5" id="KW-0539">Nucleus</keyword>
<organism evidence="8 10">
    <name type="scientific">Pyrenophora tritici-repentis</name>
    <dbReference type="NCBI Taxonomy" id="45151"/>
    <lineage>
        <taxon>Eukaryota</taxon>
        <taxon>Fungi</taxon>
        <taxon>Dikarya</taxon>
        <taxon>Ascomycota</taxon>
        <taxon>Pezizomycotina</taxon>
        <taxon>Dothideomycetes</taxon>
        <taxon>Pleosporomycetidae</taxon>
        <taxon>Pleosporales</taxon>
        <taxon>Pleosporineae</taxon>
        <taxon>Pleosporaceae</taxon>
        <taxon>Pyrenophora</taxon>
    </lineage>
</organism>
<comment type="subcellular location">
    <subcellularLocation>
        <location evidence="1">Nucleus</location>
    </subcellularLocation>
</comment>
<evidence type="ECO:0000256" key="1">
    <source>
        <dbReference type="ARBA" id="ARBA00004123"/>
    </source>
</evidence>
<sequence>MGDEGPKWRLEHSPNALAICNQAACKRAKTLIKKGELRIGTHTLFDNGVERRWYMAWRHWACATKQQIAGLVETTDNDPTKAPDYQRLSQESQEQVRLAFESGKPADKEFKGVREDLAGNAQKYAKEYTNATGYKVDVAVRAAACRGGDCLAKGIKILRNELRLGILVPFDGEHSIMVYKHWKCISDIDLHGLMGLADDDALDGLDSISQELQNVVMETLETGKVVEPPESKNEIPVKSKKARTKTTKAKEAAKGRIDDPDVKVKDEDVEMEDAPILAVEAKPKNSRVKKRDVDDVESNSQPEPKPLEKKSQAKKRGVNEVNGSNEPEPKPVAKKTRTKKRAVKVENSSESEAEAEYVPKKSRSRAMPLKEPIGLS</sequence>
<reference evidence="11" key="4">
    <citation type="journal article" date="2022" name="Microb. Genom.">
        <title>A global pangenome for the wheat fungal pathogen Pyrenophora tritici-repentis and prediction of effector protein structural homology.</title>
        <authorList>
            <person name="Moolhuijzen P.M."/>
            <person name="See P.T."/>
            <person name="Shi G."/>
            <person name="Powell H.R."/>
            <person name="Cockram J."/>
            <person name="Jorgensen L.N."/>
            <person name="Benslimane H."/>
            <person name="Strelkov S.E."/>
            <person name="Turner J."/>
            <person name="Liu Z."/>
            <person name="Moffat C.S."/>
        </authorList>
    </citation>
    <scope>NUCLEOTIDE SEQUENCE [LARGE SCALE GENOMIC DNA]</scope>
</reference>
<protein>
    <submittedName>
        <fullName evidence="9">Poly polymerase and DNA-Ligase Zn-finger region</fullName>
    </submittedName>
    <submittedName>
        <fullName evidence="8">Zf-PARP multi-domain protein</fullName>
    </submittedName>
</protein>
<dbReference type="Gene3D" id="3.30.1740.10">
    <property type="entry name" value="Zinc finger, PARP-type"/>
    <property type="match status" value="2"/>
</dbReference>
<dbReference type="SMART" id="SM01336">
    <property type="entry name" value="zf-PARP"/>
    <property type="match status" value="2"/>
</dbReference>
<feature type="compositionally biased region" description="Basic and acidic residues" evidence="6">
    <location>
        <begin position="248"/>
        <end position="266"/>
    </location>
</feature>
<evidence type="ECO:0000259" key="7">
    <source>
        <dbReference type="PROSITE" id="PS50064"/>
    </source>
</evidence>
<evidence type="ECO:0000256" key="3">
    <source>
        <dbReference type="ARBA" id="ARBA00022771"/>
    </source>
</evidence>
<dbReference type="GO" id="GO:0008270">
    <property type="term" value="F:zinc ion binding"/>
    <property type="evidence" value="ECO:0007669"/>
    <property type="project" value="UniProtKB-KW"/>
</dbReference>
<evidence type="ECO:0000256" key="5">
    <source>
        <dbReference type="ARBA" id="ARBA00023242"/>
    </source>
</evidence>